<evidence type="ECO:0000313" key="7">
    <source>
        <dbReference type="Proteomes" id="UP000031866"/>
    </source>
</evidence>
<evidence type="ECO:0000256" key="4">
    <source>
        <dbReference type="ARBA" id="ARBA00033298"/>
    </source>
</evidence>
<dbReference type="Gene3D" id="3.10.180.10">
    <property type="entry name" value="2,3-Dihydroxybiphenyl 1,2-Dioxygenase, domain 1"/>
    <property type="match status" value="1"/>
</dbReference>
<evidence type="ECO:0000256" key="3">
    <source>
        <dbReference type="ARBA" id="ARBA00032460"/>
    </source>
</evidence>
<dbReference type="GO" id="GO:0005737">
    <property type="term" value="C:cytoplasm"/>
    <property type="evidence" value="ECO:0007669"/>
    <property type="project" value="TreeGrafter"/>
</dbReference>
<dbReference type="InterPro" id="IPR037523">
    <property type="entry name" value="VOC_core"/>
</dbReference>
<dbReference type="InterPro" id="IPR004360">
    <property type="entry name" value="Glyas_Fos-R_dOase_dom"/>
</dbReference>
<dbReference type="InterPro" id="IPR029068">
    <property type="entry name" value="Glyas_Bleomycin-R_OHBP_Dase"/>
</dbReference>
<evidence type="ECO:0000313" key="6">
    <source>
        <dbReference type="EMBL" id="AJG98657.1"/>
    </source>
</evidence>
<evidence type="ECO:0000256" key="2">
    <source>
        <dbReference type="ARBA" id="ARBA00030892"/>
    </source>
</evidence>
<dbReference type="Proteomes" id="UP000031866">
    <property type="component" value="Chromosome"/>
</dbReference>
<accession>A0A0B5QL41</accession>
<dbReference type="PANTHER" id="PTHR46036">
    <property type="entry name" value="LACTOYLGLUTATHIONE LYASE"/>
    <property type="match status" value="1"/>
</dbReference>
<evidence type="ECO:0000256" key="1">
    <source>
        <dbReference type="ARBA" id="ARBA00030291"/>
    </source>
</evidence>
<dbReference type="PROSITE" id="PS51819">
    <property type="entry name" value="VOC"/>
    <property type="match status" value="1"/>
</dbReference>
<dbReference type="PANTHER" id="PTHR46036:SF5">
    <property type="entry name" value="LACTOYLGLUTATHIONE LYASE"/>
    <property type="match status" value="1"/>
</dbReference>
<reference evidence="7" key="1">
    <citation type="submission" date="2014-12" db="EMBL/GenBank/DDBJ databases">
        <title>Genome sequence of Clostridium beijerinckii strain 59B.</title>
        <authorList>
            <person name="Little G.T."/>
            <person name="Minton N.P."/>
        </authorList>
    </citation>
    <scope>NUCLEOTIDE SEQUENCE [LARGE SCALE GENOMIC DNA]</scope>
    <source>
        <strain evidence="7">59B</strain>
    </source>
</reference>
<dbReference type="EMBL" id="CP010086">
    <property type="protein sequence ID" value="AJG98657.1"/>
    <property type="molecule type" value="Genomic_DNA"/>
</dbReference>
<dbReference type="STRING" id="1520.LF65_02059"/>
<evidence type="ECO:0000259" key="5">
    <source>
        <dbReference type="PROSITE" id="PS51819"/>
    </source>
</evidence>
<proteinExistence type="predicted"/>
<dbReference type="GO" id="GO:0019243">
    <property type="term" value="P:methylglyoxal catabolic process to D-lactate via S-lactoyl-glutathione"/>
    <property type="evidence" value="ECO:0007669"/>
    <property type="project" value="TreeGrafter"/>
</dbReference>
<dbReference type="AlphaFoldDB" id="A0A0B5QL41"/>
<dbReference type="SUPFAM" id="SSF54593">
    <property type="entry name" value="Glyoxalase/Bleomycin resistance protein/Dihydroxybiphenyl dioxygenase"/>
    <property type="match status" value="1"/>
</dbReference>
<dbReference type="Pfam" id="PF00903">
    <property type="entry name" value="Glyoxalase"/>
    <property type="match status" value="1"/>
</dbReference>
<organism evidence="6 7">
    <name type="scientific">Clostridium beijerinckii</name>
    <name type="common">Clostridium MP</name>
    <dbReference type="NCBI Taxonomy" id="1520"/>
    <lineage>
        <taxon>Bacteria</taxon>
        <taxon>Bacillati</taxon>
        <taxon>Bacillota</taxon>
        <taxon>Clostridia</taxon>
        <taxon>Eubacteriales</taxon>
        <taxon>Clostridiaceae</taxon>
        <taxon>Clostridium</taxon>
    </lineage>
</organism>
<gene>
    <name evidence="6" type="ORF">LF65_02059</name>
</gene>
<sequence length="125" mass="14588">MSVRMLHTCIRVKNLEESLKFYRDALGLIETRRKDFPEHKFTLVYLSNEMGGYEIELTYNYGVEKYDLGNGFSHTAIGVENLEEMREKHIELGYEVTPLKGLPGEKPGYYFVTDPDGYKVEVIRR</sequence>
<dbReference type="GO" id="GO:0004462">
    <property type="term" value="F:lactoylglutathione lyase activity"/>
    <property type="evidence" value="ECO:0007669"/>
    <property type="project" value="TreeGrafter"/>
</dbReference>
<dbReference type="KEGG" id="cbei:LF65_02059"/>
<dbReference type="OrthoDB" id="192739at2"/>
<dbReference type="RefSeq" id="WP_041895926.1">
    <property type="nucleotide sequence ID" value="NZ_CP010086.2"/>
</dbReference>
<feature type="domain" description="VOC" evidence="5">
    <location>
        <begin position="4"/>
        <end position="125"/>
    </location>
</feature>
<name>A0A0B5QL41_CLOBE</name>
<keyword evidence="6" id="KW-0456">Lyase</keyword>
<protein>
    <recommendedName>
        <fullName evidence="2">Aldoketomutase</fullName>
    </recommendedName>
    <alternativeName>
        <fullName evidence="1">Ketone-aldehyde mutase</fullName>
    </alternativeName>
    <alternativeName>
        <fullName evidence="3">Methylglyoxalase</fullName>
    </alternativeName>
    <alternativeName>
        <fullName evidence="4">S-D-lactoylglutathione methylglyoxal lyase</fullName>
    </alternativeName>
</protein>